<proteinExistence type="predicted"/>
<accession>A0A975J1F3</accession>
<dbReference type="KEGG" id="lamb:KBB96_05085"/>
<reference evidence="1" key="1">
    <citation type="submission" date="2021-04" db="EMBL/GenBank/DDBJ databases">
        <title>Luteolibacter sp. 32A isolated from the skin of an Anderson's salamander (Ambystoma andersonii).</title>
        <authorList>
            <person name="Spergser J."/>
            <person name="Busse H.-J."/>
        </authorList>
    </citation>
    <scope>NUCLEOTIDE SEQUENCE</scope>
    <source>
        <strain evidence="1">32A</strain>
    </source>
</reference>
<dbReference type="AlphaFoldDB" id="A0A975J1F3"/>
<organism evidence="1 2">
    <name type="scientific">Luteolibacter ambystomatis</name>
    <dbReference type="NCBI Taxonomy" id="2824561"/>
    <lineage>
        <taxon>Bacteria</taxon>
        <taxon>Pseudomonadati</taxon>
        <taxon>Verrucomicrobiota</taxon>
        <taxon>Verrucomicrobiia</taxon>
        <taxon>Verrucomicrobiales</taxon>
        <taxon>Verrucomicrobiaceae</taxon>
        <taxon>Luteolibacter</taxon>
    </lineage>
</organism>
<protein>
    <submittedName>
        <fullName evidence="1">Uncharacterized protein</fullName>
    </submittedName>
</protein>
<dbReference type="RefSeq" id="WP_211633055.1">
    <property type="nucleotide sequence ID" value="NZ_CP073100.1"/>
</dbReference>
<name>A0A975J1F3_9BACT</name>
<dbReference type="EMBL" id="CP073100">
    <property type="protein sequence ID" value="QUE52267.1"/>
    <property type="molecule type" value="Genomic_DNA"/>
</dbReference>
<dbReference type="Proteomes" id="UP000676169">
    <property type="component" value="Chromosome"/>
</dbReference>
<evidence type="ECO:0000313" key="2">
    <source>
        <dbReference type="Proteomes" id="UP000676169"/>
    </source>
</evidence>
<sequence length="110" mass="12113">MKKIGTTTTGNFIIEVTKEEYDALLQTNDQPDASQAKAKGMSHSELVTYAADRLRKLAPKRRDGVIRSIEAMFQFNGGITAAEIEKLVASLQKRKFFAITADGKVSYLGT</sequence>
<gene>
    <name evidence="1" type="ORF">KBB96_05085</name>
</gene>
<evidence type="ECO:0000313" key="1">
    <source>
        <dbReference type="EMBL" id="QUE52267.1"/>
    </source>
</evidence>
<keyword evidence="2" id="KW-1185">Reference proteome</keyword>